<dbReference type="PANTHER" id="PTHR47978">
    <property type="match status" value="1"/>
</dbReference>
<dbReference type="SUPFAM" id="SSF52540">
    <property type="entry name" value="P-loop containing nucleoside triphosphate hydrolases"/>
    <property type="match status" value="1"/>
</dbReference>
<dbReference type="SMART" id="SM00174">
    <property type="entry name" value="RHO"/>
    <property type="match status" value="1"/>
</dbReference>
<dbReference type="InterPro" id="IPR001806">
    <property type="entry name" value="Small_GTPase"/>
</dbReference>
<dbReference type="EMBL" id="JAPFFF010000002">
    <property type="protein sequence ID" value="KAK8897559.1"/>
    <property type="molecule type" value="Genomic_DNA"/>
</dbReference>
<accession>A0ABR2L2L7</accession>
<dbReference type="CDD" id="cd00154">
    <property type="entry name" value="Rab"/>
    <property type="match status" value="1"/>
</dbReference>
<protein>
    <recommendedName>
        <fullName evidence="4">Small GTP-binding protein</fullName>
    </recommendedName>
</protein>
<dbReference type="PRINTS" id="PR00449">
    <property type="entry name" value="RASTRNSFRMNG"/>
</dbReference>
<dbReference type="Proteomes" id="UP001470230">
    <property type="component" value="Unassembled WGS sequence"/>
</dbReference>
<evidence type="ECO:0000256" key="1">
    <source>
        <dbReference type="ARBA" id="ARBA00022741"/>
    </source>
</evidence>
<dbReference type="InterPro" id="IPR027417">
    <property type="entry name" value="P-loop_NTPase"/>
</dbReference>
<gene>
    <name evidence="2" type="ORF">M9Y10_015517</name>
</gene>
<name>A0ABR2L2L7_9EUKA</name>
<dbReference type="InterPro" id="IPR005225">
    <property type="entry name" value="Small_GTP-bd"/>
</dbReference>
<dbReference type="SMART" id="SM00173">
    <property type="entry name" value="RAS"/>
    <property type="match status" value="1"/>
</dbReference>
<proteinExistence type="predicted"/>
<comment type="caution">
    <text evidence="2">The sequence shown here is derived from an EMBL/GenBank/DDBJ whole genome shotgun (WGS) entry which is preliminary data.</text>
</comment>
<sequence length="193" mass="21787">MSTEQIKIAIVGNSGVGKTSIINWYIKNVQETSPTVGANIQDIVIDIDGKKTNLNIWDTAGQLQYRDIMPLYFRDVNLIIICFSAVDQESFDDIKSWNDLIVDHAPTEVVKLIVCNKIDLEKDPMPQDKIDNMKYEISATDVFRTSALTGEGIDLIFEFIKYDKSIPRDKNFLSIDENVNISSNPENNSQSCC</sequence>
<keyword evidence="3" id="KW-1185">Reference proteome</keyword>
<dbReference type="PROSITE" id="PS51420">
    <property type="entry name" value="RHO"/>
    <property type="match status" value="1"/>
</dbReference>
<organism evidence="2 3">
    <name type="scientific">Tritrichomonas musculus</name>
    <dbReference type="NCBI Taxonomy" id="1915356"/>
    <lineage>
        <taxon>Eukaryota</taxon>
        <taxon>Metamonada</taxon>
        <taxon>Parabasalia</taxon>
        <taxon>Tritrichomonadida</taxon>
        <taxon>Tritrichomonadidae</taxon>
        <taxon>Tritrichomonas</taxon>
    </lineage>
</organism>
<evidence type="ECO:0000313" key="3">
    <source>
        <dbReference type="Proteomes" id="UP001470230"/>
    </source>
</evidence>
<dbReference type="Gene3D" id="3.40.50.300">
    <property type="entry name" value="P-loop containing nucleotide triphosphate hydrolases"/>
    <property type="match status" value="1"/>
</dbReference>
<reference evidence="2 3" key="1">
    <citation type="submission" date="2024-04" db="EMBL/GenBank/DDBJ databases">
        <title>Tritrichomonas musculus Genome.</title>
        <authorList>
            <person name="Alves-Ferreira E."/>
            <person name="Grigg M."/>
            <person name="Lorenzi H."/>
            <person name="Galac M."/>
        </authorList>
    </citation>
    <scope>NUCLEOTIDE SEQUENCE [LARGE SCALE GENOMIC DNA]</scope>
    <source>
        <strain evidence="2 3">EAF2021</strain>
    </source>
</reference>
<keyword evidence="1" id="KW-0547">Nucleotide-binding</keyword>
<dbReference type="Pfam" id="PF00071">
    <property type="entry name" value="Ras"/>
    <property type="match status" value="1"/>
</dbReference>
<dbReference type="PROSITE" id="PS51419">
    <property type="entry name" value="RAB"/>
    <property type="match status" value="1"/>
</dbReference>
<evidence type="ECO:0000313" key="2">
    <source>
        <dbReference type="EMBL" id="KAK8897559.1"/>
    </source>
</evidence>
<dbReference type="NCBIfam" id="TIGR00231">
    <property type="entry name" value="small_GTP"/>
    <property type="match status" value="1"/>
</dbReference>
<evidence type="ECO:0008006" key="4">
    <source>
        <dbReference type="Google" id="ProtNLM"/>
    </source>
</evidence>
<dbReference type="SMART" id="SM00175">
    <property type="entry name" value="RAB"/>
    <property type="match status" value="1"/>
</dbReference>